<organism evidence="11 12">
    <name type="scientific">Paenibacillus planticolens</name>
    <dbReference type="NCBI Taxonomy" id="2654976"/>
    <lineage>
        <taxon>Bacteria</taxon>
        <taxon>Bacillati</taxon>
        <taxon>Bacillota</taxon>
        <taxon>Bacilli</taxon>
        <taxon>Bacillales</taxon>
        <taxon>Paenibacillaceae</taxon>
        <taxon>Paenibacillus</taxon>
    </lineage>
</organism>
<name>A0ABX1ZVM6_9BACL</name>
<dbReference type="SMART" id="SM00448">
    <property type="entry name" value="REC"/>
    <property type="match status" value="1"/>
</dbReference>
<dbReference type="EMBL" id="WHNZ01000076">
    <property type="protein sequence ID" value="NOV04022.1"/>
    <property type="molecule type" value="Genomic_DNA"/>
</dbReference>
<dbReference type="SMART" id="SM00342">
    <property type="entry name" value="HTH_ARAC"/>
    <property type="match status" value="1"/>
</dbReference>
<dbReference type="Pfam" id="PF12833">
    <property type="entry name" value="HTH_18"/>
    <property type="match status" value="1"/>
</dbReference>
<reference evidence="11 12" key="1">
    <citation type="submission" date="2019-10" db="EMBL/GenBank/DDBJ databases">
        <title>Description of Paenibacillus pedi sp. nov.</title>
        <authorList>
            <person name="Carlier A."/>
            <person name="Qi S."/>
        </authorList>
    </citation>
    <scope>NUCLEOTIDE SEQUENCE [LARGE SCALE GENOMIC DNA]</scope>
    <source>
        <strain evidence="11 12">LMG 31457</strain>
    </source>
</reference>
<feature type="domain" description="HTH araC/xylS-type" evidence="9">
    <location>
        <begin position="433"/>
        <end position="531"/>
    </location>
</feature>
<comment type="caution">
    <text evidence="11">The sequence shown here is derived from an EMBL/GenBank/DDBJ whole genome shotgun (WGS) entry which is preliminary data.</text>
</comment>
<evidence type="ECO:0000256" key="4">
    <source>
        <dbReference type="ARBA" id="ARBA00023012"/>
    </source>
</evidence>
<gene>
    <name evidence="11" type="ORF">GC097_28960</name>
</gene>
<evidence type="ECO:0000256" key="7">
    <source>
        <dbReference type="ARBA" id="ARBA00023163"/>
    </source>
</evidence>
<dbReference type="RefSeq" id="WP_171686829.1">
    <property type="nucleotide sequence ID" value="NZ_WHNZ01000076.1"/>
</dbReference>
<keyword evidence="4" id="KW-0902">Two-component regulatory system</keyword>
<dbReference type="PANTHER" id="PTHR42713:SF3">
    <property type="entry name" value="TRANSCRIPTIONAL REGULATORY PROTEIN HPTR"/>
    <property type="match status" value="1"/>
</dbReference>
<dbReference type="CDD" id="cd17536">
    <property type="entry name" value="REC_YesN-like"/>
    <property type="match status" value="1"/>
</dbReference>
<dbReference type="InterPro" id="IPR001789">
    <property type="entry name" value="Sig_transdc_resp-reg_receiver"/>
</dbReference>
<dbReference type="InterPro" id="IPR051552">
    <property type="entry name" value="HptR"/>
</dbReference>
<dbReference type="InterPro" id="IPR020449">
    <property type="entry name" value="Tscrpt_reg_AraC-type_HTH"/>
</dbReference>
<evidence type="ECO:0000256" key="1">
    <source>
        <dbReference type="ARBA" id="ARBA00004496"/>
    </source>
</evidence>
<dbReference type="PANTHER" id="PTHR42713">
    <property type="entry name" value="HISTIDINE KINASE-RELATED"/>
    <property type="match status" value="1"/>
</dbReference>
<dbReference type="Proteomes" id="UP000618579">
    <property type="component" value="Unassembled WGS sequence"/>
</dbReference>
<keyword evidence="12" id="KW-1185">Reference proteome</keyword>
<feature type="domain" description="Response regulatory" evidence="10">
    <location>
        <begin position="3"/>
        <end position="119"/>
    </location>
</feature>
<dbReference type="SUPFAM" id="SSF52172">
    <property type="entry name" value="CheY-like"/>
    <property type="match status" value="1"/>
</dbReference>
<proteinExistence type="predicted"/>
<evidence type="ECO:0000313" key="12">
    <source>
        <dbReference type="Proteomes" id="UP000618579"/>
    </source>
</evidence>
<evidence type="ECO:0000256" key="8">
    <source>
        <dbReference type="PROSITE-ProRule" id="PRU00169"/>
    </source>
</evidence>
<evidence type="ECO:0000313" key="11">
    <source>
        <dbReference type="EMBL" id="NOV04022.1"/>
    </source>
</evidence>
<dbReference type="PRINTS" id="PR00032">
    <property type="entry name" value="HTHARAC"/>
</dbReference>
<accession>A0ABX1ZVM6</accession>
<dbReference type="InterPro" id="IPR018060">
    <property type="entry name" value="HTH_AraC"/>
</dbReference>
<dbReference type="Gene3D" id="3.40.50.2300">
    <property type="match status" value="1"/>
</dbReference>
<dbReference type="PROSITE" id="PS01124">
    <property type="entry name" value="HTH_ARAC_FAMILY_2"/>
    <property type="match status" value="1"/>
</dbReference>
<dbReference type="Pfam" id="PF00072">
    <property type="entry name" value="Response_reg"/>
    <property type="match status" value="1"/>
</dbReference>
<feature type="modified residue" description="4-aspartylphosphate" evidence="8">
    <location>
        <position position="54"/>
    </location>
</feature>
<evidence type="ECO:0000256" key="5">
    <source>
        <dbReference type="ARBA" id="ARBA00023015"/>
    </source>
</evidence>
<dbReference type="InterPro" id="IPR009057">
    <property type="entry name" value="Homeodomain-like_sf"/>
</dbReference>
<dbReference type="PROSITE" id="PS50110">
    <property type="entry name" value="RESPONSE_REGULATORY"/>
    <property type="match status" value="1"/>
</dbReference>
<keyword evidence="7" id="KW-0804">Transcription</keyword>
<protein>
    <submittedName>
        <fullName evidence="11">Response regulator</fullName>
    </submittedName>
</protein>
<keyword evidence="2" id="KW-0963">Cytoplasm</keyword>
<evidence type="ECO:0000256" key="2">
    <source>
        <dbReference type="ARBA" id="ARBA00022490"/>
    </source>
</evidence>
<dbReference type="Gene3D" id="1.10.10.60">
    <property type="entry name" value="Homeodomain-like"/>
    <property type="match status" value="2"/>
</dbReference>
<keyword evidence="5" id="KW-0805">Transcription regulation</keyword>
<comment type="subcellular location">
    <subcellularLocation>
        <location evidence="1">Cytoplasm</location>
    </subcellularLocation>
</comment>
<keyword evidence="3 8" id="KW-0597">Phosphoprotein</keyword>
<dbReference type="SUPFAM" id="SSF46689">
    <property type="entry name" value="Homeodomain-like"/>
    <property type="match status" value="2"/>
</dbReference>
<keyword evidence="6" id="KW-0238">DNA-binding</keyword>
<evidence type="ECO:0000256" key="3">
    <source>
        <dbReference type="ARBA" id="ARBA00022553"/>
    </source>
</evidence>
<dbReference type="InterPro" id="IPR011006">
    <property type="entry name" value="CheY-like_superfamily"/>
</dbReference>
<evidence type="ECO:0000256" key="6">
    <source>
        <dbReference type="ARBA" id="ARBA00023125"/>
    </source>
</evidence>
<sequence>MQNILVVDDEAIQRRVLAKMIREARPNCQVLEAKNGQEALEIIHRDDIDIVFTDIKMPILDGLELIEKMNASSHDIKVIILSGYRYFEYAQKAIQLGAFDYLVKPVKEESIAQTLEKVESSIRKEQTNLLENEEIKQQLNRTLSVYYERLLTDWVTGGIAESKCTEIRQQFSLENRGIVIAAKLNDESLLMEPLYSVDRMKSVMLSGMEDRSSSIGPSVSFFSGEDKGLLITVLTMDRPYAEESETLTKLLKEFAAQTFEQFGITLTIGIGEERSHLFQEARHSCKEALTAASFRYFLPAQDVIRFSDISGLIRPMHYDYLKEEELFKESIRKTKSEQIVKHVDEWFERILKNGFPYPDQWNKAVIRMVSSTASVIKDFVTDQDYTDILVKAETQLSASSDYVSCKSRFQETLMLFMDILLKSRSKKHESVIETCVHYLEMHYMEDLSLDRVANHLFFSPNYLSLIFKNHLGMTFSKYLTDMRIKKGIELLQNSTLKVYEIAPRVGFKDEKYFYRVFKSRFGVTPDEYRRNIHLNKKEVY</sequence>
<evidence type="ECO:0000259" key="10">
    <source>
        <dbReference type="PROSITE" id="PS50110"/>
    </source>
</evidence>
<evidence type="ECO:0000259" key="9">
    <source>
        <dbReference type="PROSITE" id="PS01124"/>
    </source>
</evidence>